<comment type="similarity">
    <text evidence="1 7">Belongs to the cytochrome P450 family.</text>
</comment>
<sequence>MSVLHVPGAHRSDLPPFDHRSLGREEIIRPYPRYRRYLAEEPVHWSSAGGAWYVFGHRPTVEALGSADFTRGGLVFPPGCDALTRLVRDWLVFLDPPRHTRLRSVLAGRFTLAAVRSLRPRIQRVADDLVAALAGRPEIDLVADFATRLPLHVMCDLLGLPAADREWLHRRALALQQASSTRQGDYAAAEEAARDLGGYFRRAAADPAEDGLLAPLVRAGCTPDEVAGTGVHLLTAGHETTAHLIGKSVLALLDHPEVLRSRPVFTADHVDELIRYDGPVQMVSRRAARDVVLGGRRVRAGDKVVLVLGAANRDPDRFARPDELRLDRAPRGHCGFGYGAHRCLGAALAGLEAQLALTALVRALPAPHAAGQPVRYHHDLIFHGPRTLPLRTGWPG</sequence>
<dbReference type="InterPro" id="IPR036396">
    <property type="entry name" value="Cyt_P450_sf"/>
</dbReference>
<dbReference type="InterPro" id="IPR002397">
    <property type="entry name" value="Cyt_P450_B"/>
</dbReference>
<dbReference type="Gene3D" id="1.10.630.10">
    <property type="entry name" value="Cytochrome P450"/>
    <property type="match status" value="1"/>
</dbReference>
<dbReference type="FunFam" id="1.10.630.10:FF:000018">
    <property type="entry name" value="Cytochrome P450 monooxygenase"/>
    <property type="match status" value="1"/>
</dbReference>
<dbReference type="KEGG" id="ssyi:EKG83_15535"/>
<accession>A0A5Q0GXJ1</accession>
<dbReference type="RefSeq" id="WP_051765857.1">
    <property type="nucleotide sequence ID" value="NZ_CP034550.1"/>
</dbReference>
<dbReference type="GO" id="GO:0020037">
    <property type="term" value="F:heme binding"/>
    <property type="evidence" value="ECO:0007669"/>
    <property type="project" value="InterPro"/>
</dbReference>
<evidence type="ECO:0000256" key="5">
    <source>
        <dbReference type="ARBA" id="ARBA00023004"/>
    </source>
</evidence>
<dbReference type="InterPro" id="IPR017972">
    <property type="entry name" value="Cyt_P450_CS"/>
</dbReference>
<dbReference type="OrthoDB" id="9801155at2"/>
<evidence type="ECO:0000256" key="7">
    <source>
        <dbReference type="RuleBase" id="RU000461"/>
    </source>
</evidence>
<gene>
    <name evidence="8" type="ORF">EKG83_15535</name>
</gene>
<reference evidence="9" key="1">
    <citation type="journal article" date="2021" name="Curr. Microbiol.">
        <title>Complete genome of nocamycin-producing strain Saccharothrix syringae NRRL B-16468 reveals the biosynthetic potential for secondary metabolites.</title>
        <authorList>
            <person name="Mo X."/>
            <person name="Yang S."/>
        </authorList>
    </citation>
    <scope>NUCLEOTIDE SEQUENCE [LARGE SCALE GENOMIC DNA]</scope>
    <source>
        <strain evidence="9">ATCC 51364 / DSM 43886 / JCM 6844 / KCTC 9398 / NBRC 14523 / NRRL B-16468 / INA 2240</strain>
    </source>
</reference>
<evidence type="ECO:0000313" key="8">
    <source>
        <dbReference type="EMBL" id="QFZ18688.1"/>
    </source>
</evidence>
<dbReference type="CDD" id="cd20625">
    <property type="entry name" value="CYP164-like"/>
    <property type="match status" value="1"/>
</dbReference>
<protein>
    <submittedName>
        <fullName evidence="8">Cytochrome P450</fullName>
    </submittedName>
</protein>
<dbReference type="Proteomes" id="UP000325787">
    <property type="component" value="Chromosome"/>
</dbReference>
<dbReference type="PANTHER" id="PTHR46696">
    <property type="entry name" value="P450, PUTATIVE (EUROFUNG)-RELATED"/>
    <property type="match status" value="1"/>
</dbReference>
<dbReference type="GO" id="GO:0016705">
    <property type="term" value="F:oxidoreductase activity, acting on paired donors, with incorporation or reduction of molecular oxygen"/>
    <property type="evidence" value="ECO:0007669"/>
    <property type="project" value="InterPro"/>
</dbReference>
<dbReference type="Pfam" id="PF00067">
    <property type="entry name" value="p450"/>
    <property type="match status" value="1"/>
</dbReference>
<evidence type="ECO:0000256" key="4">
    <source>
        <dbReference type="ARBA" id="ARBA00023002"/>
    </source>
</evidence>
<name>A0A5Q0GXJ1_SACSY</name>
<keyword evidence="3 7" id="KW-0479">Metal-binding</keyword>
<keyword evidence="2 7" id="KW-0349">Heme</keyword>
<organism evidence="8 9">
    <name type="scientific">Saccharothrix syringae</name>
    <name type="common">Nocardiopsis syringae</name>
    <dbReference type="NCBI Taxonomy" id="103733"/>
    <lineage>
        <taxon>Bacteria</taxon>
        <taxon>Bacillati</taxon>
        <taxon>Actinomycetota</taxon>
        <taxon>Actinomycetes</taxon>
        <taxon>Pseudonocardiales</taxon>
        <taxon>Pseudonocardiaceae</taxon>
        <taxon>Saccharothrix</taxon>
    </lineage>
</organism>
<dbReference type="PANTHER" id="PTHR46696:SF1">
    <property type="entry name" value="CYTOCHROME P450 YJIB-RELATED"/>
    <property type="match status" value="1"/>
</dbReference>
<dbReference type="GO" id="GO:0004497">
    <property type="term" value="F:monooxygenase activity"/>
    <property type="evidence" value="ECO:0007669"/>
    <property type="project" value="UniProtKB-KW"/>
</dbReference>
<dbReference type="InterPro" id="IPR001128">
    <property type="entry name" value="Cyt_P450"/>
</dbReference>
<dbReference type="EMBL" id="CP034550">
    <property type="protein sequence ID" value="QFZ18688.1"/>
    <property type="molecule type" value="Genomic_DNA"/>
</dbReference>
<evidence type="ECO:0000256" key="1">
    <source>
        <dbReference type="ARBA" id="ARBA00010617"/>
    </source>
</evidence>
<dbReference type="PROSITE" id="PS00086">
    <property type="entry name" value="CYTOCHROME_P450"/>
    <property type="match status" value="1"/>
</dbReference>
<evidence type="ECO:0000313" key="9">
    <source>
        <dbReference type="Proteomes" id="UP000325787"/>
    </source>
</evidence>
<dbReference type="GO" id="GO:0005506">
    <property type="term" value="F:iron ion binding"/>
    <property type="evidence" value="ECO:0007669"/>
    <property type="project" value="InterPro"/>
</dbReference>
<keyword evidence="4 7" id="KW-0560">Oxidoreductase</keyword>
<dbReference type="AlphaFoldDB" id="A0A5Q0GXJ1"/>
<proteinExistence type="inferred from homology"/>
<evidence type="ECO:0000256" key="6">
    <source>
        <dbReference type="ARBA" id="ARBA00023033"/>
    </source>
</evidence>
<keyword evidence="9" id="KW-1185">Reference proteome</keyword>
<dbReference type="SUPFAM" id="SSF48264">
    <property type="entry name" value="Cytochrome P450"/>
    <property type="match status" value="1"/>
</dbReference>
<dbReference type="PRINTS" id="PR00359">
    <property type="entry name" value="BP450"/>
</dbReference>
<keyword evidence="5 7" id="KW-0408">Iron</keyword>
<evidence type="ECO:0000256" key="3">
    <source>
        <dbReference type="ARBA" id="ARBA00022723"/>
    </source>
</evidence>
<evidence type="ECO:0000256" key="2">
    <source>
        <dbReference type="ARBA" id="ARBA00022617"/>
    </source>
</evidence>
<keyword evidence="6 7" id="KW-0503">Monooxygenase</keyword>